<name>A0ABD3U376_9LAMI</name>
<comment type="caution">
    <text evidence="8">The sequence shown here is derived from an EMBL/GenBank/DDBJ whole genome shotgun (WGS) entry which is preliminary data.</text>
</comment>
<comment type="subcellular location">
    <subcellularLocation>
        <location evidence="1">Cytoplasm</location>
    </subcellularLocation>
</comment>
<evidence type="ECO:0000256" key="5">
    <source>
        <dbReference type="ARBA" id="ARBA00023242"/>
    </source>
</evidence>
<evidence type="ECO:0000256" key="4">
    <source>
        <dbReference type="ARBA" id="ARBA00022864"/>
    </source>
</evidence>
<evidence type="ECO:0000256" key="2">
    <source>
        <dbReference type="ARBA" id="ARBA00022490"/>
    </source>
</evidence>
<comment type="similarity">
    <text evidence="6">Belongs to the SOFL plant protein family.</text>
</comment>
<evidence type="ECO:0000313" key="9">
    <source>
        <dbReference type="Proteomes" id="UP001634393"/>
    </source>
</evidence>
<evidence type="ECO:0000256" key="1">
    <source>
        <dbReference type="ARBA" id="ARBA00004496"/>
    </source>
</evidence>
<evidence type="ECO:0000256" key="7">
    <source>
        <dbReference type="SAM" id="MobiDB-lite"/>
    </source>
</evidence>
<evidence type="ECO:0000256" key="6">
    <source>
        <dbReference type="ARBA" id="ARBA00024199"/>
    </source>
</evidence>
<accession>A0ABD3U376</accession>
<dbReference type="GO" id="GO:0009736">
    <property type="term" value="P:cytokinin-activated signaling pathway"/>
    <property type="evidence" value="ECO:0007669"/>
    <property type="project" value="UniProtKB-KW"/>
</dbReference>
<keyword evidence="9" id="KW-1185">Reference proteome</keyword>
<sequence>MNIMYSNQECSSGCESGWTLYLEDHSSIDFVDARKRINPSFSIKLKRSKQETEETEDEEEEEEEDLSMVSDASSGPPHFQQDNNNNNNGCFYNFNIDPSLSINSLNRQKKIKEKNPTRQVKDRSSLLDDTASSPLFDFSSKSYTMTRSQHSVGNEYSQGYSSTQFEVRPQYQEQYDFFQSSLSEDQLHQNQLS</sequence>
<keyword evidence="4" id="KW-0932">Cytokinin signaling pathway</keyword>
<dbReference type="PANTHER" id="PTHR33347">
    <property type="entry name" value="OSJNBA0091C07.3 PROTEIN"/>
    <property type="match status" value="1"/>
</dbReference>
<dbReference type="Proteomes" id="UP001634393">
    <property type="component" value="Unassembled WGS sequence"/>
</dbReference>
<dbReference type="GO" id="GO:0005737">
    <property type="term" value="C:cytoplasm"/>
    <property type="evidence" value="ECO:0007669"/>
    <property type="project" value="UniProtKB-SubCell"/>
</dbReference>
<reference evidence="8 9" key="1">
    <citation type="submission" date="2024-12" db="EMBL/GenBank/DDBJ databases">
        <title>The unique morphological basis and parallel evolutionary history of personate flowers in Penstemon.</title>
        <authorList>
            <person name="Depatie T.H."/>
            <person name="Wessinger C.A."/>
        </authorList>
    </citation>
    <scope>NUCLEOTIDE SEQUENCE [LARGE SCALE GENOMIC DNA]</scope>
    <source>
        <strain evidence="8">WTNN_2</strain>
        <tissue evidence="8">Leaf</tissue>
    </source>
</reference>
<dbReference type="InterPro" id="IPR044670">
    <property type="entry name" value="SOFL"/>
</dbReference>
<dbReference type="EMBL" id="JBJXBP010000002">
    <property type="protein sequence ID" value="KAL3843842.1"/>
    <property type="molecule type" value="Genomic_DNA"/>
</dbReference>
<feature type="compositionally biased region" description="Basic and acidic residues" evidence="7">
    <location>
        <begin position="113"/>
        <end position="126"/>
    </location>
</feature>
<protein>
    <submittedName>
        <fullName evidence="8">Uncharacterized protein</fullName>
    </submittedName>
</protein>
<proteinExistence type="inferred from homology"/>
<dbReference type="PANTHER" id="PTHR33347:SF1">
    <property type="entry name" value="PROTEIN SOB FIVE-LIKE 5"/>
    <property type="match status" value="1"/>
</dbReference>
<gene>
    <name evidence="8" type="ORF">ACJIZ3_001245</name>
</gene>
<organism evidence="8 9">
    <name type="scientific">Penstemon smallii</name>
    <dbReference type="NCBI Taxonomy" id="265156"/>
    <lineage>
        <taxon>Eukaryota</taxon>
        <taxon>Viridiplantae</taxon>
        <taxon>Streptophyta</taxon>
        <taxon>Embryophyta</taxon>
        <taxon>Tracheophyta</taxon>
        <taxon>Spermatophyta</taxon>
        <taxon>Magnoliopsida</taxon>
        <taxon>eudicotyledons</taxon>
        <taxon>Gunneridae</taxon>
        <taxon>Pentapetalae</taxon>
        <taxon>asterids</taxon>
        <taxon>lamiids</taxon>
        <taxon>Lamiales</taxon>
        <taxon>Plantaginaceae</taxon>
        <taxon>Cheloneae</taxon>
        <taxon>Penstemon</taxon>
    </lineage>
</organism>
<feature type="compositionally biased region" description="Acidic residues" evidence="7">
    <location>
        <begin position="53"/>
        <end position="66"/>
    </location>
</feature>
<evidence type="ECO:0000313" key="8">
    <source>
        <dbReference type="EMBL" id="KAL3843842.1"/>
    </source>
</evidence>
<evidence type="ECO:0000256" key="3">
    <source>
        <dbReference type="ARBA" id="ARBA00022712"/>
    </source>
</evidence>
<feature type="region of interest" description="Disordered" evidence="7">
    <location>
        <begin position="108"/>
        <end position="127"/>
    </location>
</feature>
<keyword evidence="5" id="KW-0539">Nucleus</keyword>
<feature type="region of interest" description="Disordered" evidence="7">
    <location>
        <begin position="45"/>
        <end position="86"/>
    </location>
</feature>
<dbReference type="AlphaFoldDB" id="A0ABD3U376"/>
<keyword evidence="2" id="KW-0963">Cytoplasm</keyword>
<keyword evidence="3" id="KW-0203">Cytokinin biosynthesis</keyword>
<dbReference type="GO" id="GO:0009691">
    <property type="term" value="P:cytokinin biosynthetic process"/>
    <property type="evidence" value="ECO:0007669"/>
    <property type="project" value="UniProtKB-KW"/>
</dbReference>